<evidence type="ECO:0000256" key="4">
    <source>
        <dbReference type="ARBA" id="ARBA00023002"/>
    </source>
</evidence>
<comment type="similarity">
    <text evidence="1">Belongs to the oxygen-dependent FAD-linked oxidoreductase family.</text>
</comment>
<dbReference type="GeneID" id="98163592"/>
<dbReference type="PANTHER" id="PTHR42973">
    <property type="entry name" value="BINDING OXIDOREDUCTASE, PUTATIVE (AFU_ORTHOLOGUE AFUA_1G17690)-RELATED"/>
    <property type="match status" value="1"/>
</dbReference>
<evidence type="ECO:0000256" key="3">
    <source>
        <dbReference type="ARBA" id="ARBA00022827"/>
    </source>
</evidence>
<dbReference type="RefSeq" id="XP_070895829.1">
    <property type="nucleotide sequence ID" value="XM_071048428.1"/>
</dbReference>
<keyword evidence="5" id="KW-0732">Signal</keyword>
<evidence type="ECO:0000256" key="1">
    <source>
        <dbReference type="ARBA" id="ARBA00005466"/>
    </source>
</evidence>
<dbReference type="Gene3D" id="3.30.465.10">
    <property type="match status" value="1"/>
</dbReference>
<evidence type="ECO:0000259" key="6">
    <source>
        <dbReference type="PROSITE" id="PS51387"/>
    </source>
</evidence>
<accession>A0ABR4JUZ2</accession>
<feature type="domain" description="FAD-binding PCMH-type" evidence="6">
    <location>
        <begin position="63"/>
        <end position="235"/>
    </location>
</feature>
<reference evidence="7 8" key="1">
    <citation type="submission" date="2024-07" db="EMBL/GenBank/DDBJ databases">
        <title>Section-level genome sequencing and comparative genomics of Aspergillus sections Usti and Cavernicolus.</title>
        <authorList>
            <consortium name="Lawrence Berkeley National Laboratory"/>
            <person name="Nybo J.L."/>
            <person name="Vesth T.C."/>
            <person name="Theobald S."/>
            <person name="Frisvad J.C."/>
            <person name="Larsen T.O."/>
            <person name="Kjaerboelling I."/>
            <person name="Rothschild-Mancinelli K."/>
            <person name="Lyhne E.K."/>
            <person name="Kogle M.E."/>
            <person name="Barry K."/>
            <person name="Clum A."/>
            <person name="Na H."/>
            <person name="Ledsgaard L."/>
            <person name="Lin J."/>
            <person name="Lipzen A."/>
            <person name="Kuo A."/>
            <person name="Riley R."/>
            <person name="Mondo S."/>
            <person name="LaButti K."/>
            <person name="Haridas S."/>
            <person name="Pangalinan J."/>
            <person name="Salamov A.A."/>
            <person name="Simmons B.A."/>
            <person name="Magnuson J.K."/>
            <person name="Chen J."/>
            <person name="Drula E."/>
            <person name="Henrissat B."/>
            <person name="Wiebenga A."/>
            <person name="Lubbers R.J."/>
            <person name="Gomes A.C."/>
            <person name="Macurrencykelacurrency M.R."/>
            <person name="Stajich J."/>
            <person name="Grigoriev I.V."/>
            <person name="Mortensen U.H."/>
            <person name="De vries R.P."/>
            <person name="Baker S.E."/>
            <person name="Andersen M.R."/>
        </authorList>
    </citation>
    <scope>NUCLEOTIDE SEQUENCE [LARGE SCALE GENOMIC DNA]</scope>
    <source>
        <strain evidence="7 8">CBS 756.74</strain>
    </source>
</reference>
<evidence type="ECO:0000256" key="5">
    <source>
        <dbReference type="SAM" id="SignalP"/>
    </source>
</evidence>
<evidence type="ECO:0000313" key="8">
    <source>
        <dbReference type="Proteomes" id="UP001610444"/>
    </source>
</evidence>
<dbReference type="SUPFAM" id="SSF56176">
    <property type="entry name" value="FAD-binding/transporter-associated domain-like"/>
    <property type="match status" value="1"/>
</dbReference>
<keyword evidence="4" id="KW-0560">Oxidoreductase</keyword>
<evidence type="ECO:0000256" key="2">
    <source>
        <dbReference type="ARBA" id="ARBA00022630"/>
    </source>
</evidence>
<feature type="signal peptide" evidence="5">
    <location>
        <begin position="1"/>
        <end position="23"/>
    </location>
</feature>
<name>A0ABR4JUZ2_9EURO</name>
<dbReference type="EMBL" id="JBFXLR010000044">
    <property type="protein sequence ID" value="KAL2843826.1"/>
    <property type="molecule type" value="Genomic_DNA"/>
</dbReference>
<dbReference type="Proteomes" id="UP001610444">
    <property type="component" value="Unassembled WGS sequence"/>
</dbReference>
<dbReference type="InterPro" id="IPR050416">
    <property type="entry name" value="FAD-linked_Oxidoreductase"/>
</dbReference>
<feature type="chain" id="PRO_5045399209" description="FAD-binding PCMH-type domain-containing protein" evidence="5">
    <location>
        <begin position="24"/>
        <end position="487"/>
    </location>
</feature>
<dbReference type="InterPro" id="IPR016166">
    <property type="entry name" value="FAD-bd_PCMH"/>
</dbReference>
<comment type="caution">
    <text evidence="7">The sequence shown here is derived from an EMBL/GenBank/DDBJ whole genome shotgun (WGS) entry which is preliminary data.</text>
</comment>
<protein>
    <recommendedName>
        <fullName evidence="6">FAD-binding PCMH-type domain-containing protein</fullName>
    </recommendedName>
</protein>
<keyword evidence="3" id="KW-0274">FAD</keyword>
<organism evidence="7 8">
    <name type="scientific">Aspergillus pseudodeflectus</name>
    <dbReference type="NCBI Taxonomy" id="176178"/>
    <lineage>
        <taxon>Eukaryota</taxon>
        <taxon>Fungi</taxon>
        <taxon>Dikarya</taxon>
        <taxon>Ascomycota</taxon>
        <taxon>Pezizomycotina</taxon>
        <taxon>Eurotiomycetes</taxon>
        <taxon>Eurotiomycetidae</taxon>
        <taxon>Eurotiales</taxon>
        <taxon>Aspergillaceae</taxon>
        <taxon>Aspergillus</taxon>
        <taxon>Aspergillus subgen. Nidulantes</taxon>
    </lineage>
</organism>
<proteinExistence type="inferred from homology"/>
<keyword evidence="8" id="KW-1185">Reference proteome</keyword>
<dbReference type="InterPro" id="IPR006094">
    <property type="entry name" value="Oxid_FAD_bind_N"/>
</dbReference>
<evidence type="ECO:0000313" key="7">
    <source>
        <dbReference type="EMBL" id="KAL2843826.1"/>
    </source>
</evidence>
<dbReference type="PROSITE" id="PS51387">
    <property type="entry name" value="FAD_PCMH"/>
    <property type="match status" value="1"/>
</dbReference>
<sequence>MRFVFAFIPGVLPLLLLANPALTLKTDPSSNCAIISVLLLGKVAFPGSESYNVSETSYFALQGRLSPACIAMPSSAEDVATIVGTLAKLPDAVFAIRSGGHSPNPGWANAAQGITSDLQQLNKVHVSSDGSIAAVGPGARWVDVHRVLDPLELDVVGGKFGSVGVAGLILGGISAFSPSRGWACDNVANFQIVLASGETVIANDSNEYADLFIALKGGQNNFGVVTRFDLRTFRHGLYWGGNIAYPDSTEQAQLAAYITFKGPSYDSIAEIEQSFMYASSPNGSASRSCLNTMFYADPVVDPSGLRPFSDIQPQLFSTMRIATATAFAEELNPGQLARSTYVIHTSVTFRFTPEIIPRVFAIWKVFCRRIELTGMANLIFFGLPPDSHPDRELSLALFSLHWLDAGYADMITVEARTLIRDIEDLVADARLAHPFLYANWAAWWQDPIRGYGKESVRHLQRMSGKYDPDRVFQEKVPGRFKLPRDEF</sequence>
<dbReference type="Pfam" id="PF01565">
    <property type="entry name" value="FAD_binding_4"/>
    <property type="match status" value="1"/>
</dbReference>
<dbReference type="PANTHER" id="PTHR42973:SF28">
    <property type="entry name" value="FAD-BINDING PCMH-TYPE DOMAIN-CONTAINING PROTEIN"/>
    <property type="match status" value="1"/>
</dbReference>
<dbReference type="InterPro" id="IPR036318">
    <property type="entry name" value="FAD-bd_PCMH-like_sf"/>
</dbReference>
<dbReference type="InterPro" id="IPR016169">
    <property type="entry name" value="FAD-bd_PCMH_sub2"/>
</dbReference>
<keyword evidence="2" id="KW-0285">Flavoprotein</keyword>
<gene>
    <name evidence="7" type="ORF">BJX68DRAFT_277965</name>
</gene>